<feature type="coiled-coil region" evidence="1">
    <location>
        <begin position="176"/>
        <end position="203"/>
    </location>
</feature>
<organism evidence="2 3">
    <name type="scientific">Thermodesulfatator indicus (strain DSM 15286 / JCM 11887 / CIR29812)</name>
    <dbReference type="NCBI Taxonomy" id="667014"/>
    <lineage>
        <taxon>Bacteria</taxon>
        <taxon>Pseudomonadati</taxon>
        <taxon>Thermodesulfobacteriota</taxon>
        <taxon>Thermodesulfobacteria</taxon>
        <taxon>Thermodesulfobacteriales</taxon>
        <taxon>Thermodesulfatatoraceae</taxon>
        <taxon>Thermodesulfatator</taxon>
    </lineage>
</organism>
<protein>
    <recommendedName>
        <fullName evidence="4">DUF4388 domain-containing protein</fullName>
    </recommendedName>
</protein>
<gene>
    <name evidence="2" type="ordered locus">Thein_0420</name>
</gene>
<dbReference type="eggNOG" id="ENOG5030QCS">
    <property type="taxonomic scope" value="Bacteria"/>
</dbReference>
<dbReference type="AlphaFoldDB" id="F8AAN0"/>
<accession>F8AAN0</accession>
<reference evidence="2 3" key="2">
    <citation type="journal article" date="2012" name="Stand. Genomic Sci.">
        <title>Complete genome sequence of the thermophilic sulfate-reducing ocean bacterium Thermodesulfatator indicus type strain (CIR29812(T)).</title>
        <authorList>
            <person name="Anderson I."/>
            <person name="Saunders E."/>
            <person name="Lapidus A."/>
            <person name="Nolan M."/>
            <person name="Lucas S."/>
            <person name="Tice H."/>
            <person name="Del Rio T.G."/>
            <person name="Cheng J.F."/>
            <person name="Han C."/>
            <person name="Tapia R."/>
            <person name="Goodwin L.A."/>
            <person name="Pitluck S."/>
            <person name="Liolios K."/>
            <person name="Mavromatis K."/>
            <person name="Pagani I."/>
            <person name="Ivanova N."/>
            <person name="Mikhailova N."/>
            <person name="Pati A."/>
            <person name="Chen A."/>
            <person name="Palaniappan K."/>
            <person name="Land M."/>
            <person name="Hauser L."/>
            <person name="Jeffries C.D."/>
            <person name="Chang Y.J."/>
            <person name="Brambilla E.M."/>
            <person name="Rohde M."/>
            <person name="Spring S."/>
            <person name="Goker M."/>
            <person name="Detter J.C."/>
            <person name="Woyke T."/>
            <person name="Bristow J."/>
            <person name="Eisen J.A."/>
            <person name="Markowitz V."/>
            <person name="Hugenholtz P."/>
            <person name="Kyrpides N.C."/>
            <person name="Klenk H.P."/>
        </authorList>
    </citation>
    <scope>NUCLEOTIDE SEQUENCE [LARGE SCALE GENOMIC DNA]</scope>
    <source>
        <strain evidence="3">DSM 15286 / JCM 11887 / CIR29812</strain>
    </source>
</reference>
<reference evidence="3" key="1">
    <citation type="submission" date="2011-04" db="EMBL/GenBank/DDBJ databases">
        <title>The complete genome of Thermodesulfatator indicus DSM 15286.</title>
        <authorList>
            <person name="Lucas S."/>
            <person name="Copeland A."/>
            <person name="Lapidus A."/>
            <person name="Bruce D."/>
            <person name="Goodwin L."/>
            <person name="Pitluck S."/>
            <person name="Peters L."/>
            <person name="Kyrpides N."/>
            <person name="Mavromatis K."/>
            <person name="Pagani I."/>
            <person name="Ivanova N."/>
            <person name="Saunders L."/>
            <person name="Detter J.C."/>
            <person name="Tapia R."/>
            <person name="Han C."/>
            <person name="Land M."/>
            <person name="Hauser L."/>
            <person name="Markowitz V."/>
            <person name="Cheng J.-F."/>
            <person name="Hugenholtz P."/>
            <person name="Woyke T."/>
            <person name="Wu D."/>
            <person name="Spring S."/>
            <person name="Schroeder M."/>
            <person name="Brambilla E."/>
            <person name="Klenk H.-P."/>
            <person name="Eisen J.A."/>
        </authorList>
    </citation>
    <scope>NUCLEOTIDE SEQUENCE [LARGE SCALE GENOMIC DNA]</scope>
    <source>
        <strain evidence="3">DSM 15286 / JCM 11887 / CIR29812</strain>
    </source>
</reference>
<evidence type="ECO:0000313" key="3">
    <source>
        <dbReference type="Proteomes" id="UP000006793"/>
    </source>
</evidence>
<evidence type="ECO:0000313" key="2">
    <source>
        <dbReference type="EMBL" id="AEH44302.1"/>
    </source>
</evidence>
<dbReference type="Proteomes" id="UP000006793">
    <property type="component" value="Chromosome"/>
</dbReference>
<name>F8AAN0_THEID</name>
<keyword evidence="3" id="KW-1185">Reference proteome</keyword>
<evidence type="ECO:0008006" key="4">
    <source>
        <dbReference type="Google" id="ProtNLM"/>
    </source>
</evidence>
<dbReference type="OrthoDB" id="9794747at2"/>
<dbReference type="HOGENOM" id="CLU_976391_0_0_0"/>
<dbReference type="KEGG" id="tid:Thein_0420"/>
<dbReference type="RefSeq" id="WP_013907048.1">
    <property type="nucleotide sequence ID" value="NC_015681.1"/>
</dbReference>
<keyword evidence="1" id="KW-0175">Coiled coil</keyword>
<proteinExistence type="predicted"/>
<sequence>MVVPPFPKKFENIPTDMTTPANLIQTFGGELFTGLLRVSFNNNHELIGLFEEGSLLGFIEEKEKIRQEISISRVENIWKAKKGIINAYQSYPDEIFILQKLLSKGLTSKLETFGLDLGSKTVALKKRKENCIIEIDTEEKAQAIYLWEGKIIWNLAEKEIFTENQKIIARIYKGKKLDSKKELEKIKKALKELSAIYQEKYKKNFVEEFLFYIHQNLAEKYPIIDPFLGAYELEKGELKIKETEKSSEFIKPFKIAINDFIKKINFTTEEKEKISKIIIEEGKDD</sequence>
<evidence type="ECO:0000256" key="1">
    <source>
        <dbReference type="SAM" id="Coils"/>
    </source>
</evidence>
<dbReference type="PaxDb" id="667014-Thein_0420"/>
<dbReference type="InParanoid" id="F8AAN0"/>
<dbReference type="EMBL" id="CP002683">
    <property type="protein sequence ID" value="AEH44302.1"/>
    <property type="molecule type" value="Genomic_DNA"/>
</dbReference>
<dbReference type="STRING" id="667014.Thein_0420"/>